<dbReference type="Gene3D" id="2.30.30.140">
    <property type="match status" value="1"/>
</dbReference>
<protein>
    <recommendedName>
        <fullName evidence="4">MRG domain-containing protein</fullName>
    </recommendedName>
</protein>
<dbReference type="PROSITE" id="PS51640">
    <property type="entry name" value="MRG"/>
    <property type="match status" value="1"/>
</dbReference>
<accession>A0AAD4QRX5</accession>
<gene>
    <name evidence="2" type="ORF">DdX_20265</name>
</gene>
<proteinExistence type="predicted"/>
<organism evidence="2 3">
    <name type="scientific">Ditylenchus destructor</name>
    <dbReference type="NCBI Taxonomy" id="166010"/>
    <lineage>
        <taxon>Eukaryota</taxon>
        <taxon>Metazoa</taxon>
        <taxon>Ecdysozoa</taxon>
        <taxon>Nematoda</taxon>
        <taxon>Chromadorea</taxon>
        <taxon>Rhabditida</taxon>
        <taxon>Tylenchina</taxon>
        <taxon>Tylenchomorpha</taxon>
        <taxon>Sphaerularioidea</taxon>
        <taxon>Anguinidae</taxon>
        <taxon>Anguininae</taxon>
        <taxon>Ditylenchus</taxon>
    </lineage>
</organism>
<comment type="caution">
    <text evidence="2">The sequence shown here is derived from an EMBL/GenBank/DDBJ whole genome shotgun (WGS) entry which is preliminary data.</text>
</comment>
<dbReference type="InterPro" id="IPR038217">
    <property type="entry name" value="MRG_C_sf"/>
</dbReference>
<feature type="compositionally biased region" description="Basic residues" evidence="1">
    <location>
        <begin position="93"/>
        <end position="107"/>
    </location>
</feature>
<dbReference type="SUPFAM" id="SSF54160">
    <property type="entry name" value="Chromo domain-like"/>
    <property type="match status" value="1"/>
</dbReference>
<dbReference type="EMBL" id="JAKKPZ010000544">
    <property type="protein sequence ID" value="KAI1694165.1"/>
    <property type="molecule type" value="Genomic_DNA"/>
</dbReference>
<name>A0AAD4QRX5_9BILA</name>
<reference evidence="2" key="1">
    <citation type="submission" date="2022-01" db="EMBL/GenBank/DDBJ databases">
        <title>Genome Sequence Resource for Two Populations of Ditylenchus destructor, the Migratory Endoparasitic Phytonematode.</title>
        <authorList>
            <person name="Zhang H."/>
            <person name="Lin R."/>
            <person name="Xie B."/>
        </authorList>
    </citation>
    <scope>NUCLEOTIDE SEQUENCE</scope>
    <source>
        <strain evidence="2">BazhouSP</strain>
    </source>
</reference>
<evidence type="ECO:0008006" key="4">
    <source>
        <dbReference type="Google" id="ProtNLM"/>
    </source>
</evidence>
<dbReference type="Proteomes" id="UP001201812">
    <property type="component" value="Unassembled WGS sequence"/>
</dbReference>
<dbReference type="AlphaFoldDB" id="A0AAD4QRX5"/>
<evidence type="ECO:0000256" key="1">
    <source>
        <dbReference type="SAM" id="MobiDB-lite"/>
    </source>
</evidence>
<dbReference type="InterPro" id="IPR016197">
    <property type="entry name" value="Chromo-like_dom_sf"/>
</dbReference>
<evidence type="ECO:0000313" key="3">
    <source>
        <dbReference type="Proteomes" id="UP001201812"/>
    </source>
</evidence>
<feature type="region of interest" description="Disordered" evidence="1">
    <location>
        <begin position="83"/>
        <end position="116"/>
    </location>
</feature>
<feature type="compositionally biased region" description="Basic and acidic residues" evidence="1">
    <location>
        <begin position="83"/>
        <end position="92"/>
    </location>
</feature>
<evidence type="ECO:0000313" key="2">
    <source>
        <dbReference type="EMBL" id="KAI1694165.1"/>
    </source>
</evidence>
<dbReference type="Gene3D" id="1.10.274.30">
    <property type="entry name" value="MRG domain"/>
    <property type="match status" value="1"/>
</dbReference>
<keyword evidence="3" id="KW-1185">Reference proteome</keyword>
<sequence>MPSKKKATKSSDEWNIGDEVLCKTGQYEQYDLKYAAKIVGAIQYTDHLVYTVKYKGYAQTEDIPHVLALDRFSRLTPESKAQAVKERNIAKKQEKRAKSTSRKKRQITRNENIDASANNETEADAVVASDAFEFELAPIASASEDLPMLPVTEQFHIDENIHGTTSKDPMGASSSAIVTNEFSSELGQAANVSENDDRIEQLHVDNYDLSPIRLTRNLVALLKREESFVNQYLPVIPARVSVETMLKKFCDVQIFRNLHNGYHLADFKDDFLQMFDSFDWKKIFTDFEAPMFEDFFSGKSAYQGISSLKPKWVANAEGNNTTGPFTFSSQLGITYLVRFLAKFHDEANKLWTDNQNRAFKSYADAFAAFISDHMNEFFKEIDDMYPISVAYYERTRARNV</sequence>